<keyword evidence="4" id="KW-1185">Reference proteome</keyword>
<name>A0A4R0RV48_9APHY</name>
<dbReference type="STRING" id="92696.A0A4R0RV48"/>
<feature type="region of interest" description="Disordered" evidence="1">
    <location>
        <begin position="1"/>
        <end position="44"/>
    </location>
</feature>
<comment type="caution">
    <text evidence="3">The sequence shown here is derived from an EMBL/GenBank/DDBJ whole genome shotgun (WGS) entry which is preliminary data.</text>
</comment>
<evidence type="ECO:0000313" key="4">
    <source>
        <dbReference type="Proteomes" id="UP000292702"/>
    </source>
</evidence>
<accession>A0A4R0RV48</accession>
<evidence type="ECO:0000259" key="2">
    <source>
        <dbReference type="Pfam" id="PF24016"/>
    </source>
</evidence>
<protein>
    <recommendedName>
        <fullName evidence="2">DUF7330 domain-containing protein</fullName>
    </recommendedName>
</protein>
<evidence type="ECO:0000313" key="3">
    <source>
        <dbReference type="EMBL" id="TCD66584.1"/>
    </source>
</evidence>
<dbReference type="InterPro" id="IPR055754">
    <property type="entry name" value="DUF7330"/>
</dbReference>
<gene>
    <name evidence="3" type="ORF">EIP91_001141</name>
</gene>
<dbReference type="OrthoDB" id="5289249at2759"/>
<dbReference type="EMBL" id="RWJN01000129">
    <property type="protein sequence ID" value="TCD66584.1"/>
    <property type="molecule type" value="Genomic_DNA"/>
</dbReference>
<dbReference type="Proteomes" id="UP000292702">
    <property type="component" value="Unassembled WGS sequence"/>
</dbReference>
<organism evidence="3 4">
    <name type="scientific">Steccherinum ochraceum</name>
    <dbReference type="NCBI Taxonomy" id="92696"/>
    <lineage>
        <taxon>Eukaryota</taxon>
        <taxon>Fungi</taxon>
        <taxon>Dikarya</taxon>
        <taxon>Basidiomycota</taxon>
        <taxon>Agaricomycotina</taxon>
        <taxon>Agaricomycetes</taxon>
        <taxon>Polyporales</taxon>
        <taxon>Steccherinaceae</taxon>
        <taxon>Steccherinum</taxon>
    </lineage>
</organism>
<dbReference type="Pfam" id="PF24016">
    <property type="entry name" value="DUF7330"/>
    <property type="match status" value="1"/>
</dbReference>
<sequence>MTADSASPPPYAQHASATPKSSRGTAEPQTKVDQHSELPAGVPSSNFQRVVQSYGIKGTFIIDPELKVPEELLGPRSQRRENLYLESTKRGVDVGIWTTRTPAELGVSEVEVVKAVVKVKVTSWPVFDNRIDLHVGPGTSCDLVISARSDVYLAVPSDLVGPVTMNVTGNNVYYSASVRARLVTFSEEHGRRRCFLIDIREQNYTERKDWKGSSIEIALEDDSEPRVLLFALGEEPPEIDWTRIG</sequence>
<evidence type="ECO:0000256" key="1">
    <source>
        <dbReference type="SAM" id="MobiDB-lite"/>
    </source>
</evidence>
<dbReference type="AlphaFoldDB" id="A0A4R0RV48"/>
<proteinExistence type="predicted"/>
<feature type="compositionally biased region" description="Polar residues" evidence="1">
    <location>
        <begin position="15"/>
        <end position="28"/>
    </location>
</feature>
<reference evidence="3 4" key="1">
    <citation type="submission" date="2018-11" db="EMBL/GenBank/DDBJ databases">
        <title>Genome assembly of Steccherinum ochraceum LE-BIN_3174, the white-rot fungus of the Steccherinaceae family (The Residual Polyporoid clade, Polyporales, Basidiomycota).</title>
        <authorList>
            <person name="Fedorova T.V."/>
            <person name="Glazunova O.A."/>
            <person name="Landesman E.O."/>
            <person name="Moiseenko K.V."/>
            <person name="Psurtseva N.V."/>
            <person name="Savinova O.S."/>
            <person name="Shakhova N.V."/>
            <person name="Tyazhelova T.V."/>
            <person name="Vasina D.V."/>
        </authorList>
    </citation>
    <scope>NUCLEOTIDE SEQUENCE [LARGE SCALE GENOMIC DNA]</scope>
    <source>
        <strain evidence="3 4">LE-BIN_3174</strain>
    </source>
</reference>
<feature type="domain" description="DUF7330" evidence="2">
    <location>
        <begin position="46"/>
        <end position="220"/>
    </location>
</feature>